<dbReference type="Proteomes" id="UP001142055">
    <property type="component" value="Chromosome 1"/>
</dbReference>
<gene>
    <name evidence="1" type="ORF">RDWZM_001834</name>
</gene>
<accession>A0A9Q0MCP3</accession>
<name>A0A9Q0MCP3_BLOTA</name>
<evidence type="ECO:0008006" key="3">
    <source>
        <dbReference type="Google" id="ProtNLM"/>
    </source>
</evidence>
<keyword evidence="2" id="KW-1185">Reference proteome</keyword>
<organism evidence="1 2">
    <name type="scientific">Blomia tropicalis</name>
    <name type="common">Mite</name>
    <dbReference type="NCBI Taxonomy" id="40697"/>
    <lineage>
        <taxon>Eukaryota</taxon>
        <taxon>Metazoa</taxon>
        <taxon>Ecdysozoa</taxon>
        <taxon>Arthropoda</taxon>
        <taxon>Chelicerata</taxon>
        <taxon>Arachnida</taxon>
        <taxon>Acari</taxon>
        <taxon>Acariformes</taxon>
        <taxon>Sarcoptiformes</taxon>
        <taxon>Astigmata</taxon>
        <taxon>Glycyphagoidea</taxon>
        <taxon>Echimyopodidae</taxon>
        <taxon>Blomia</taxon>
    </lineage>
</organism>
<evidence type="ECO:0000313" key="2">
    <source>
        <dbReference type="Proteomes" id="UP001142055"/>
    </source>
</evidence>
<dbReference type="PANTHER" id="PTHR33964:SF1">
    <property type="entry name" value="RE45066P"/>
    <property type="match status" value="1"/>
</dbReference>
<comment type="caution">
    <text evidence="1">The sequence shown here is derived from an EMBL/GenBank/DDBJ whole genome shotgun (WGS) entry which is preliminary data.</text>
</comment>
<reference evidence="1" key="1">
    <citation type="submission" date="2022-12" db="EMBL/GenBank/DDBJ databases">
        <title>Genome assemblies of Blomia tropicalis.</title>
        <authorList>
            <person name="Cui Y."/>
        </authorList>
    </citation>
    <scope>NUCLEOTIDE SEQUENCE</scope>
    <source>
        <tissue evidence="1">Adult mites</tissue>
    </source>
</reference>
<dbReference type="PANTHER" id="PTHR33964">
    <property type="entry name" value="RE45066P-RELATED"/>
    <property type="match status" value="1"/>
</dbReference>
<sequence>MTNDFESYVSQCVDNNFTKNMLTVLVHTIRREVRNQCKPNMGNIPTTQPSKKQTKLFESAECANSVKPEHQQCINQTLYILQDSIEILDPKEKLGFICCNMNKFDECLYDRMLKGESKYCSEETAQTSTDFLQSVQGNMLNFLCQEFNVESDICDRHRVDEAKSTSSKYKSIAFPLIESLATVSITRGEVSDPEILESKAASRSLNPIRY</sequence>
<proteinExistence type="predicted"/>
<dbReference type="EMBL" id="JAPWDV010000001">
    <property type="protein sequence ID" value="KAJ6223289.1"/>
    <property type="molecule type" value="Genomic_DNA"/>
</dbReference>
<protein>
    <recommendedName>
        <fullName evidence="3">DUF19 domain-containing protein</fullName>
    </recommendedName>
</protein>
<evidence type="ECO:0000313" key="1">
    <source>
        <dbReference type="EMBL" id="KAJ6223289.1"/>
    </source>
</evidence>
<dbReference type="AlphaFoldDB" id="A0A9Q0MCP3"/>